<dbReference type="Proteomes" id="UP001454036">
    <property type="component" value="Unassembled WGS sequence"/>
</dbReference>
<dbReference type="AlphaFoldDB" id="A0AAV3Q5X6"/>
<organism evidence="1 2">
    <name type="scientific">Lithospermum erythrorhizon</name>
    <name type="common">Purple gromwell</name>
    <name type="synonym">Lithospermum officinale var. erythrorhizon</name>
    <dbReference type="NCBI Taxonomy" id="34254"/>
    <lineage>
        <taxon>Eukaryota</taxon>
        <taxon>Viridiplantae</taxon>
        <taxon>Streptophyta</taxon>
        <taxon>Embryophyta</taxon>
        <taxon>Tracheophyta</taxon>
        <taxon>Spermatophyta</taxon>
        <taxon>Magnoliopsida</taxon>
        <taxon>eudicotyledons</taxon>
        <taxon>Gunneridae</taxon>
        <taxon>Pentapetalae</taxon>
        <taxon>asterids</taxon>
        <taxon>lamiids</taxon>
        <taxon>Boraginales</taxon>
        <taxon>Boraginaceae</taxon>
        <taxon>Boraginoideae</taxon>
        <taxon>Lithospermeae</taxon>
        <taxon>Lithospermum</taxon>
    </lineage>
</organism>
<keyword evidence="2" id="KW-1185">Reference proteome</keyword>
<comment type="caution">
    <text evidence="1">The sequence shown here is derived from an EMBL/GenBank/DDBJ whole genome shotgun (WGS) entry which is preliminary data.</text>
</comment>
<name>A0AAV3Q5X6_LITER</name>
<evidence type="ECO:0000313" key="2">
    <source>
        <dbReference type="Proteomes" id="UP001454036"/>
    </source>
</evidence>
<sequence>MVISWLLHSIDRDIAESVIYCETTEKIWLWDEYVNTIVAIDVYALALHKYCRISKLSQAGLNIGDKTFTDEQFNKLVGMLNNASITNSSTEAGTFSALMADIGRGAAIYERGKGFL</sequence>
<reference evidence="1 2" key="1">
    <citation type="submission" date="2024-01" db="EMBL/GenBank/DDBJ databases">
        <title>The complete chloroplast genome sequence of Lithospermum erythrorhizon: insights into the phylogenetic relationship among Boraginaceae species and the maternal lineages of purple gromwells.</title>
        <authorList>
            <person name="Okada T."/>
            <person name="Watanabe K."/>
        </authorList>
    </citation>
    <scope>NUCLEOTIDE SEQUENCE [LARGE SCALE GENOMIC DNA]</scope>
</reference>
<proteinExistence type="predicted"/>
<evidence type="ECO:0000313" key="1">
    <source>
        <dbReference type="EMBL" id="GAA0159340.1"/>
    </source>
</evidence>
<protein>
    <submittedName>
        <fullName evidence="1">Uncharacterized protein</fullName>
    </submittedName>
</protein>
<dbReference type="EMBL" id="BAABME010020090">
    <property type="protein sequence ID" value="GAA0159340.1"/>
    <property type="molecule type" value="Genomic_DNA"/>
</dbReference>
<accession>A0AAV3Q5X6</accession>
<gene>
    <name evidence="1" type="ORF">LIER_38848</name>
</gene>